<evidence type="ECO:0000313" key="3">
    <source>
        <dbReference type="Proteomes" id="UP000193067"/>
    </source>
</evidence>
<protein>
    <submittedName>
        <fullName evidence="2">Uncharacterized protein</fullName>
    </submittedName>
</protein>
<sequence length="156" mass="17171">MSVYRLGQVHRCLAHRKAGSNSLGSQYTHWAIGLGTGVLRTVKATVTLLHDHRPLRQTTRLSDRRSLESQVGPALHRTHEASSGEVAGQEEGLPSNLGEGVSTGECCTARLALDDSRGRRRRQRSAPRTVTVPVYPVLRNSAPWFSRDVRDPPCPD</sequence>
<dbReference type="Proteomes" id="UP000193067">
    <property type="component" value="Unassembled WGS sequence"/>
</dbReference>
<evidence type="ECO:0000256" key="1">
    <source>
        <dbReference type="SAM" id="MobiDB-lite"/>
    </source>
</evidence>
<gene>
    <name evidence="2" type="ORF">PYCCODRAFT_409966</name>
</gene>
<dbReference type="AlphaFoldDB" id="A0A1Y2IN32"/>
<dbReference type="EMBL" id="KZ084105">
    <property type="protein sequence ID" value="OSD02518.1"/>
    <property type="molecule type" value="Genomic_DNA"/>
</dbReference>
<organism evidence="2 3">
    <name type="scientific">Trametes coccinea (strain BRFM310)</name>
    <name type="common">Pycnoporus coccineus</name>
    <dbReference type="NCBI Taxonomy" id="1353009"/>
    <lineage>
        <taxon>Eukaryota</taxon>
        <taxon>Fungi</taxon>
        <taxon>Dikarya</taxon>
        <taxon>Basidiomycota</taxon>
        <taxon>Agaricomycotina</taxon>
        <taxon>Agaricomycetes</taxon>
        <taxon>Polyporales</taxon>
        <taxon>Polyporaceae</taxon>
        <taxon>Trametes</taxon>
    </lineage>
</organism>
<accession>A0A1Y2IN32</accession>
<reference evidence="2 3" key="1">
    <citation type="journal article" date="2015" name="Biotechnol. Biofuels">
        <title>Enhanced degradation of softwood versus hardwood by the white-rot fungus Pycnoporus coccineus.</title>
        <authorList>
            <person name="Couturier M."/>
            <person name="Navarro D."/>
            <person name="Chevret D."/>
            <person name="Henrissat B."/>
            <person name="Piumi F."/>
            <person name="Ruiz-Duenas F.J."/>
            <person name="Martinez A.T."/>
            <person name="Grigoriev I.V."/>
            <person name="Riley R."/>
            <person name="Lipzen A."/>
            <person name="Berrin J.G."/>
            <person name="Master E.R."/>
            <person name="Rosso M.N."/>
        </authorList>
    </citation>
    <scope>NUCLEOTIDE SEQUENCE [LARGE SCALE GENOMIC DNA]</scope>
    <source>
        <strain evidence="2 3">BRFM310</strain>
    </source>
</reference>
<name>A0A1Y2IN32_TRAC3</name>
<evidence type="ECO:0000313" key="2">
    <source>
        <dbReference type="EMBL" id="OSD02518.1"/>
    </source>
</evidence>
<proteinExistence type="predicted"/>
<feature type="region of interest" description="Disordered" evidence="1">
    <location>
        <begin position="59"/>
        <end position="101"/>
    </location>
</feature>
<keyword evidence="3" id="KW-1185">Reference proteome</keyword>